<protein>
    <recommendedName>
        <fullName evidence="6">Putative 4-diphosphocytidyl-2-C-methyl-D-erythritol kinase</fullName>
        <shortName evidence="6">CMK</shortName>
        <ecNumber evidence="6">2.7.1.148</ecNumber>
    </recommendedName>
    <alternativeName>
        <fullName evidence="6">4-(cytidine-5'-diphospho)-2-C-methyl-D-erythritol kinase</fullName>
    </alternativeName>
</protein>
<comment type="similarity">
    <text evidence="1 6">Belongs to the GHMP kinase family. IspE subfamily.</text>
</comment>
<dbReference type="InterPro" id="IPR013750">
    <property type="entry name" value="GHMP_kinase_C_dom"/>
</dbReference>
<dbReference type="SUPFAM" id="SSF54211">
    <property type="entry name" value="Ribosomal protein S5 domain 2-like"/>
    <property type="match status" value="1"/>
</dbReference>
<dbReference type="Gene3D" id="3.30.70.890">
    <property type="entry name" value="GHMP kinase, C-terminal domain"/>
    <property type="match status" value="1"/>
</dbReference>
<dbReference type="RefSeq" id="WP_160332749.1">
    <property type="nucleotide sequence ID" value="NZ_WSRS01000032.1"/>
</dbReference>
<evidence type="ECO:0000256" key="1">
    <source>
        <dbReference type="ARBA" id="ARBA00009684"/>
    </source>
</evidence>
<dbReference type="Pfam" id="PF08544">
    <property type="entry name" value="GHMP_kinases_C"/>
    <property type="match status" value="1"/>
</dbReference>
<feature type="domain" description="GHMP kinase N-terminal" evidence="7">
    <location>
        <begin position="67"/>
        <end position="146"/>
    </location>
</feature>
<dbReference type="HAMAP" id="MF_00061">
    <property type="entry name" value="IspE"/>
    <property type="match status" value="1"/>
</dbReference>
<keyword evidence="3 6" id="KW-0547">Nucleotide-binding</keyword>
<feature type="active site" evidence="6">
    <location>
        <position position="138"/>
    </location>
</feature>
<dbReference type="InterPro" id="IPR004424">
    <property type="entry name" value="IspE"/>
</dbReference>
<dbReference type="AlphaFoldDB" id="A0A7X3G871"/>
<dbReference type="PANTHER" id="PTHR43527:SF2">
    <property type="entry name" value="4-DIPHOSPHOCYTIDYL-2-C-METHYL-D-ERYTHRITOL KINASE, CHLOROPLASTIC"/>
    <property type="match status" value="1"/>
</dbReference>
<evidence type="ECO:0000313" key="10">
    <source>
        <dbReference type="Proteomes" id="UP000461595"/>
    </source>
</evidence>
<feature type="active site" evidence="6">
    <location>
        <position position="11"/>
    </location>
</feature>
<reference evidence="9 10" key="1">
    <citation type="submission" date="2019-12" db="EMBL/GenBank/DDBJ databases">
        <title>Microbes associate with the intestines of laboratory mice.</title>
        <authorList>
            <person name="Navarre W."/>
            <person name="Wong E."/>
        </authorList>
    </citation>
    <scope>NUCLEOTIDE SEQUENCE [LARGE SCALE GENOMIC DNA]</scope>
    <source>
        <strain evidence="9 10">NM51_B2-22</strain>
    </source>
</reference>
<feature type="binding site" evidence="6">
    <location>
        <begin position="96"/>
        <end position="106"/>
    </location>
    <ligand>
        <name>ATP</name>
        <dbReference type="ChEBI" id="CHEBI:30616"/>
    </ligand>
</feature>
<dbReference type="PIRSF" id="PIRSF010376">
    <property type="entry name" value="IspE"/>
    <property type="match status" value="1"/>
</dbReference>
<feature type="domain" description="GHMP kinase C-terminal" evidence="8">
    <location>
        <begin position="202"/>
        <end position="275"/>
    </location>
</feature>
<sequence length="284" mass="30992">MKEIVEKAPAKINLGLDIRGKREDGYHELEMVMASVDLNDYITVREREDNQITLESSCSKIPLNPKNHAYKAAFYLREAAGLQDRGIHIIIDKRIPRSAGLAGGSSDAAATLRALNQLWDLNYSLDQLAEIGAQVGSDVPYCVHSGCAYVTGRGEEVHPLAPAPKVWVVLIKPPFGLSTTSIFSEVEMEKIRSVDIPALCQAINEGDYKQLVSKLGNSLEDISIARKPMIQKIKNCVAASGADATLMSGSGPTVFALCSSDKVARRVVNSVKGFCKEVYRVRML</sequence>
<dbReference type="OrthoDB" id="9809438at2"/>
<evidence type="ECO:0000256" key="4">
    <source>
        <dbReference type="ARBA" id="ARBA00022777"/>
    </source>
</evidence>
<dbReference type="Pfam" id="PF00288">
    <property type="entry name" value="GHMP_kinases_N"/>
    <property type="match status" value="1"/>
</dbReference>
<dbReference type="InterPro" id="IPR020568">
    <property type="entry name" value="Ribosomal_Su5_D2-typ_SF"/>
</dbReference>
<organism evidence="9 10">
    <name type="scientific">Streptococcus danieliae</name>
    <dbReference type="NCBI Taxonomy" id="747656"/>
    <lineage>
        <taxon>Bacteria</taxon>
        <taxon>Bacillati</taxon>
        <taxon>Bacillota</taxon>
        <taxon>Bacilli</taxon>
        <taxon>Lactobacillales</taxon>
        <taxon>Streptococcaceae</taxon>
        <taxon>Streptococcus</taxon>
    </lineage>
</organism>
<dbReference type="GO" id="GO:0005524">
    <property type="term" value="F:ATP binding"/>
    <property type="evidence" value="ECO:0007669"/>
    <property type="project" value="UniProtKB-UniRule"/>
</dbReference>
<comment type="catalytic activity">
    <reaction evidence="6">
        <text>4-CDP-2-C-methyl-D-erythritol + ATP = 4-CDP-2-C-methyl-D-erythritol 2-phosphate + ADP + H(+)</text>
        <dbReference type="Rhea" id="RHEA:18437"/>
        <dbReference type="ChEBI" id="CHEBI:15378"/>
        <dbReference type="ChEBI" id="CHEBI:30616"/>
        <dbReference type="ChEBI" id="CHEBI:57823"/>
        <dbReference type="ChEBI" id="CHEBI:57919"/>
        <dbReference type="ChEBI" id="CHEBI:456216"/>
        <dbReference type="EC" id="2.7.1.148"/>
    </reaction>
</comment>
<dbReference type="Gene3D" id="3.30.230.10">
    <property type="match status" value="1"/>
</dbReference>
<keyword evidence="4 6" id="KW-0418">Kinase</keyword>
<comment type="function">
    <text evidence="6">Catalyzes the phosphorylation of the position 2 hydroxy group of 4-diphosphocytidyl-2C-methyl-D-erythritol.</text>
</comment>
<name>A0A7X3G871_9STRE</name>
<dbReference type="InterPro" id="IPR006204">
    <property type="entry name" value="GHMP_kinase_N_dom"/>
</dbReference>
<dbReference type="EMBL" id="WSRS01000032">
    <property type="protein sequence ID" value="MVX58938.1"/>
    <property type="molecule type" value="Genomic_DNA"/>
</dbReference>
<gene>
    <name evidence="9" type="ORF">E5983_04660</name>
</gene>
<dbReference type="PANTHER" id="PTHR43527">
    <property type="entry name" value="4-DIPHOSPHOCYTIDYL-2-C-METHYL-D-ERYTHRITOL KINASE, CHLOROPLASTIC"/>
    <property type="match status" value="1"/>
</dbReference>
<evidence type="ECO:0000259" key="7">
    <source>
        <dbReference type="Pfam" id="PF00288"/>
    </source>
</evidence>
<dbReference type="SUPFAM" id="SSF55060">
    <property type="entry name" value="GHMP Kinase, C-terminal domain"/>
    <property type="match status" value="1"/>
</dbReference>
<keyword evidence="5 6" id="KW-0067">ATP-binding</keyword>
<dbReference type="GO" id="GO:0016114">
    <property type="term" value="P:terpenoid biosynthetic process"/>
    <property type="evidence" value="ECO:0007669"/>
    <property type="project" value="UniProtKB-UniRule"/>
</dbReference>
<evidence type="ECO:0000313" key="9">
    <source>
        <dbReference type="EMBL" id="MVX58938.1"/>
    </source>
</evidence>
<evidence type="ECO:0000256" key="3">
    <source>
        <dbReference type="ARBA" id="ARBA00022741"/>
    </source>
</evidence>
<dbReference type="EC" id="2.7.1.148" evidence="6"/>
<evidence type="ECO:0000256" key="2">
    <source>
        <dbReference type="ARBA" id="ARBA00022679"/>
    </source>
</evidence>
<dbReference type="GO" id="GO:0050515">
    <property type="term" value="F:4-(cytidine 5'-diphospho)-2-C-methyl-D-erythritol kinase activity"/>
    <property type="evidence" value="ECO:0007669"/>
    <property type="project" value="UniProtKB-UniRule"/>
</dbReference>
<dbReference type="InterPro" id="IPR036554">
    <property type="entry name" value="GHMP_kinase_C_sf"/>
</dbReference>
<proteinExistence type="inferred from homology"/>
<accession>A0A7X3G871</accession>
<evidence type="ECO:0000256" key="5">
    <source>
        <dbReference type="ARBA" id="ARBA00022840"/>
    </source>
</evidence>
<dbReference type="NCBIfam" id="NF011202">
    <property type="entry name" value="PRK14608.1"/>
    <property type="match status" value="1"/>
</dbReference>
<dbReference type="NCBIfam" id="TIGR00154">
    <property type="entry name" value="ispE"/>
    <property type="match status" value="1"/>
</dbReference>
<keyword evidence="2 6" id="KW-0808">Transferase</keyword>
<evidence type="ECO:0000256" key="6">
    <source>
        <dbReference type="HAMAP-Rule" id="MF_00061"/>
    </source>
</evidence>
<comment type="caution">
    <text evidence="9">The sequence shown here is derived from an EMBL/GenBank/DDBJ whole genome shotgun (WGS) entry which is preliminary data.</text>
</comment>
<dbReference type="Proteomes" id="UP000461595">
    <property type="component" value="Unassembled WGS sequence"/>
</dbReference>
<evidence type="ECO:0000259" key="8">
    <source>
        <dbReference type="Pfam" id="PF08544"/>
    </source>
</evidence>
<dbReference type="InterPro" id="IPR014721">
    <property type="entry name" value="Ribsml_uS5_D2-typ_fold_subgr"/>
</dbReference>